<proteinExistence type="predicted"/>
<keyword evidence="2" id="KW-1185">Reference proteome</keyword>
<sequence>MGKTKAKKVARMKANELKVNPVTVCPSLLMATTFPNPYIQTSIPFLNGCLAIAEVKNVAKAHVNVYEGRNHGAIR</sequence>
<comment type="caution">
    <text evidence="1">The sequence shown here is derived from an EMBL/GenBank/DDBJ whole genome shotgun (WGS) entry which is preliminary data.</text>
</comment>
<dbReference type="Proteomes" id="UP000593568">
    <property type="component" value="Unassembled WGS sequence"/>
</dbReference>
<name>A0A7J9D9G5_9ROSI</name>
<protein>
    <submittedName>
        <fullName evidence="1">Uncharacterized protein</fullName>
    </submittedName>
</protein>
<dbReference type="AlphaFoldDB" id="A0A7J9D9G5"/>
<evidence type="ECO:0000313" key="1">
    <source>
        <dbReference type="EMBL" id="MBA0757376.1"/>
    </source>
</evidence>
<organism evidence="1 2">
    <name type="scientific">Gossypium trilobum</name>
    <dbReference type="NCBI Taxonomy" id="34281"/>
    <lineage>
        <taxon>Eukaryota</taxon>
        <taxon>Viridiplantae</taxon>
        <taxon>Streptophyta</taxon>
        <taxon>Embryophyta</taxon>
        <taxon>Tracheophyta</taxon>
        <taxon>Spermatophyta</taxon>
        <taxon>Magnoliopsida</taxon>
        <taxon>eudicotyledons</taxon>
        <taxon>Gunneridae</taxon>
        <taxon>Pentapetalae</taxon>
        <taxon>rosids</taxon>
        <taxon>malvids</taxon>
        <taxon>Malvales</taxon>
        <taxon>Malvaceae</taxon>
        <taxon>Malvoideae</taxon>
        <taxon>Gossypium</taxon>
    </lineage>
</organism>
<gene>
    <name evidence="1" type="ORF">Gotri_020479</name>
</gene>
<evidence type="ECO:0000313" key="2">
    <source>
        <dbReference type="Proteomes" id="UP000593568"/>
    </source>
</evidence>
<reference evidence="1 2" key="1">
    <citation type="journal article" date="2019" name="Genome Biol. Evol.">
        <title>Insights into the evolution of the New World diploid cottons (Gossypium, subgenus Houzingenia) based on genome sequencing.</title>
        <authorList>
            <person name="Grover C.E."/>
            <person name="Arick M.A. 2nd"/>
            <person name="Thrash A."/>
            <person name="Conover J.L."/>
            <person name="Sanders W.S."/>
            <person name="Peterson D.G."/>
            <person name="Frelichowski J.E."/>
            <person name="Scheffler J.A."/>
            <person name="Scheffler B.E."/>
            <person name="Wendel J.F."/>
        </authorList>
    </citation>
    <scope>NUCLEOTIDE SEQUENCE [LARGE SCALE GENOMIC DNA]</scope>
    <source>
        <strain evidence="1">8</strain>
        <tissue evidence="1">Leaf</tissue>
    </source>
</reference>
<dbReference type="EMBL" id="JABEZW010000001">
    <property type="protein sequence ID" value="MBA0757376.1"/>
    <property type="molecule type" value="Genomic_DNA"/>
</dbReference>
<accession>A0A7J9D9G5</accession>